<dbReference type="EMBL" id="AHMT02000026">
    <property type="protein sequence ID" value="EQA62988.1"/>
    <property type="molecule type" value="Genomic_DNA"/>
</dbReference>
<accession>V6IEV5</accession>
<proteinExistence type="predicted"/>
<gene>
    <name evidence="1" type="ORF">LEP1GSC062_4210</name>
</gene>
<sequence>MPGILRLNAGFVLKLTVFHFIGISKTYLKNTLSLFKTPIPIIFRYF</sequence>
<evidence type="ECO:0000313" key="1">
    <source>
        <dbReference type="EMBL" id="EQA62988.1"/>
    </source>
</evidence>
<name>V6IEV5_9LEPT</name>
<comment type="caution">
    <text evidence="1">The sequence shown here is derived from an EMBL/GenBank/DDBJ whole genome shotgun (WGS) entry which is preliminary data.</text>
</comment>
<dbReference type="Proteomes" id="UP000018747">
    <property type="component" value="Unassembled WGS sequence"/>
</dbReference>
<dbReference type="AlphaFoldDB" id="V6IEV5"/>
<evidence type="ECO:0000313" key="2">
    <source>
        <dbReference type="Proteomes" id="UP000018747"/>
    </source>
</evidence>
<reference evidence="1" key="1">
    <citation type="submission" date="2013-05" db="EMBL/GenBank/DDBJ databases">
        <authorList>
            <person name="Harkins D.M."/>
            <person name="Durkin A.S."/>
            <person name="Brinkac L.M."/>
            <person name="Haft D.H."/>
            <person name="Selengut J.D."/>
            <person name="Sanka R."/>
            <person name="DePew J."/>
            <person name="Purushe J."/>
            <person name="Hartskeerl R.A."/>
            <person name="Ahmed A."/>
            <person name="van der Linden H."/>
            <person name="Goris M.G.A."/>
            <person name="Vinetz J.M."/>
            <person name="Sutton G.G."/>
            <person name="Nierman W.C."/>
            <person name="Fouts D.E."/>
        </authorList>
    </citation>
    <scope>NUCLEOTIDE SEQUENCE [LARGE SCALE GENOMIC DNA]</scope>
    <source>
        <strain evidence="1">L 60</strain>
    </source>
</reference>
<protein>
    <submittedName>
        <fullName evidence="1">Uncharacterized protein</fullName>
    </submittedName>
</protein>
<keyword evidence="2" id="KW-1185">Reference proteome</keyword>
<organism evidence="1 2">
    <name type="scientific">Leptospira alexanderi serovar Manhao 3 str. L 60</name>
    <dbReference type="NCBI Taxonomy" id="1049759"/>
    <lineage>
        <taxon>Bacteria</taxon>
        <taxon>Pseudomonadati</taxon>
        <taxon>Spirochaetota</taxon>
        <taxon>Spirochaetia</taxon>
        <taxon>Leptospirales</taxon>
        <taxon>Leptospiraceae</taxon>
        <taxon>Leptospira</taxon>
    </lineage>
</organism>